<feature type="transmembrane region" description="Helical" evidence="1">
    <location>
        <begin position="199"/>
        <end position="224"/>
    </location>
</feature>
<evidence type="ECO:0000313" key="2">
    <source>
        <dbReference type="EMBL" id="HJA05868.1"/>
    </source>
</evidence>
<evidence type="ECO:0000313" key="3">
    <source>
        <dbReference type="Proteomes" id="UP000824223"/>
    </source>
</evidence>
<proteinExistence type="predicted"/>
<dbReference type="EMBL" id="DXAK01000008">
    <property type="protein sequence ID" value="HJA05868.1"/>
    <property type="molecule type" value="Genomic_DNA"/>
</dbReference>
<reference evidence="2" key="2">
    <citation type="submission" date="2021-04" db="EMBL/GenBank/DDBJ databases">
        <authorList>
            <person name="Gilroy R."/>
        </authorList>
    </citation>
    <scope>NUCLEOTIDE SEQUENCE</scope>
    <source>
        <strain evidence="2">ChiSjej2B20-11307</strain>
    </source>
</reference>
<protein>
    <submittedName>
        <fullName evidence="2">TIGR01906 family membrane protein</fullName>
    </submittedName>
</protein>
<accession>A0A9D2KJY0</accession>
<gene>
    <name evidence="2" type="ORF">H9798_01790</name>
</gene>
<dbReference type="NCBIfam" id="TIGR01906">
    <property type="entry name" value="integ_TIGR01906"/>
    <property type="match status" value="1"/>
</dbReference>
<comment type="caution">
    <text evidence="2">The sequence shown here is derived from an EMBL/GenBank/DDBJ whole genome shotgun (WGS) entry which is preliminary data.</text>
</comment>
<name>A0A9D2KJY0_9FIRM</name>
<evidence type="ECO:0000256" key="1">
    <source>
        <dbReference type="SAM" id="Phobius"/>
    </source>
</evidence>
<organism evidence="2 3">
    <name type="scientific">Candidatus Mediterraneibacter pullicola</name>
    <dbReference type="NCBI Taxonomy" id="2838682"/>
    <lineage>
        <taxon>Bacteria</taxon>
        <taxon>Bacillati</taxon>
        <taxon>Bacillota</taxon>
        <taxon>Clostridia</taxon>
        <taxon>Lachnospirales</taxon>
        <taxon>Lachnospiraceae</taxon>
        <taxon>Mediterraneibacter</taxon>
    </lineage>
</organism>
<feature type="transmembrane region" description="Helical" evidence="1">
    <location>
        <begin position="138"/>
        <end position="159"/>
    </location>
</feature>
<feature type="transmembrane region" description="Helical" evidence="1">
    <location>
        <begin position="102"/>
        <end position="126"/>
    </location>
</feature>
<sequence>MKKIQWTAGIIFAFLVITAALISSFEIGMYSDFGFYEEEYEKYGVLTELDMTMEDTMYVTREMMAYLRGKRETLSVMTMVEGEYQDFFNEQDRFHMGEVQDLFIGGLNIRTGACAVGILCIVFLLVSRADIKRILSKSYWVSLGISVGVVALIGIASLVDFNAVFVRFHHIFFDNDLWIFDPAKDYMIRMLPEGLFYDFVMRIGGIFVGMLAVLFLLSILPVVISKMKKKKCD</sequence>
<dbReference type="Pfam" id="PF07314">
    <property type="entry name" value="Lit"/>
    <property type="match status" value="1"/>
</dbReference>
<dbReference type="InterPro" id="IPR010178">
    <property type="entry name" value="Lit"/>
</dbReference>
<reference evidence="2" key="1">
    <citation type="journal article" date="2021" name="PeerJ">
        <title>Extensive microbial diversity within the chicken gut microbiome revealed by metagenomics and culture.</title>
        <authorList>
            <person name="Gilroy R."/>
            <person name="Ravi A."/>
            <person name="Getino M."/>
            <person name="Pursley I."/>
            <person name="Horton D.L."/>
            <person name="Alikhan N.F."/>
            <person name="Baker D."/>
            <person name="Gharbi K."/>
            <person name="Hall N."/>
            <person name="Watson M."/>
            <person name="Adriaenssens E.M."/>
            <person name="Foster-Nyarko E."/>
            <person name="Jarju S."/>
            <person name="Secka A."/>
            <person name="Antonio M."/>
            <person name="Oren A."/>
            <person name="Chaudhuri R.R."/>
            <person name="La Ragione R."/>
            <person name="Hildebrand F."/>
            <person name="Pallen M.J."/>
        </authorList>
    </citation>
    <scope>NUCLEOTIDE SEQUENCE</scope>
    <source>
        <strain evidence="2">ChiSjej2B20-11307</strain>
    </source>
</reference>
<dbReference type="AlphaFoldDB" id="A0A9D2KJY0"/>
<keyword evidence="1" id="KW-0812">Transmembrane</keyword>
<keyword evidence="1" id="KW-0472">Membrane</keyword>
<dbReference type="Proteomes" id="UP000824223">
    <property type="component" value="Unassembled WGS sequence"/>
</dbReference>
<keyword evidence="1" id="KW-1133">Transmembrane helix</keyword>